<dbReference type="AlphaFoldDB" id="A0A0V0I919"/>
<accession>A0A0V0I919</accession>
<proteinExistence type="predicted"/>
<dbReference type="EMBL" id="GEDG01009764">
    <property type="protein sequence ID" value="JAP28791.1"/>
    <property type="molecule type" value="Transcribed_RNA"/>
</dbReference>
<sequence length="66" mass="7738">MEGISLMLHRVMTLNWIKWFKTGTTRLDRVKVSYVLYAIDILISCGAKEKFRYLRAILLLFESVSV</sequence>
<protein>
    <submittedName>
        <fullName evidence="1">Putative ovule protein</fullName>
    </submittedName>
</protein>
<name>A0A0V0I919_SOLCH</name>
<organism evidence="1">
    <name type="scientific">Solanum chacoense</name>
    <name type="common">Chaco potato</name>
    <dbReference type="NCBI Taxonomy" id="4108"/>
    <lineage>
        <taxon>Eukaryota</taxon>
        <taxon>Viridiplantae</taxon>
        <taxon>Streptophyta</taxon>
        <taxon>Embryophyta</taxon>
        <taxon>Tracheophyta</taxon>
        <taxon>Spermatophyta</taxon>
        <taxon>Magnoliopsida</taxon>
        <taxon>eudicotyledons</taxon>
        <taxon>Gunneridae</taxon>
        <taxon>Pentapetalae</taxon>
        <taxon>asterids</taxon>
        <taxon>lamiids</taxon>
        <taxon>Solanales</taxon>
        <taxon>Solanaceae</taxon>
        <taxon>Solanoideae</taxon>
        <taxon>Solaneae</taxon>
        <taxon>Solanum</taxon>
    </lineage>
</organism>
<evidence type="ECO:0000313" key="1">
    <source>
        <dbReference type="EMBL" id="JAP28791.1"/>
    </source>
</evidence>
<reference evidence="1" key="1">
    <citation type="submission" date="2015-12" db="EMBL/GenBank/DDBJ databases">
        <title>Gene expression during late stages of embryo sac development: a critical building block for successful pollen-pistil interactions.</title>
        <authorList>
            <person name="Liu Y."/>
            <person name="Joly V."/>
            <person name="Sabar M."/>
            <person name="Matton D.P."/>
        </authorList>
    </citation>
    <scope>NUCLEOTIDE SEQUENCE</scope>
</reference>